<organism evidence="2 4">
    <name type="scientific">Adineta ricciae</name>
    <name type="common">Rotifer</name>
    <dbReference type="NCBI Taxonomy" id="249248"/>
    <lineage>
        <taxon>Eukaryota</taxon>
        <taxon>Metazoa</taxon>
        <taxon>Spiralia</taxon>
        <taxon>Gnathifera</taxon>
        <taxon>Rotifera</taxon>
        <taxon>Eurotatoria</taxon>
        <taxon>Bdelloidea</taxon>
        <taxon>Adinetida</taxon>
        <taxon>Adinetidae</taxon>
        <taxon>Adineta</taxon>
    </lineage>
</organism>
<dbReference type="Proteomes" id="UP000663852">
    <property type="component" value="Unassembled WGS sequence"/>
</dbReference>
<proteinExistence type="predicted"/>
<comment type="caution">
    <text evidence="2">The sequence shown here is derived from an EMBL/GenBank/DDBJ whole genome shotgun (WGS) entry which is preliminary data.</text>
</comment>
<gene>
    <name evidence="2" type="ORF">EDS130_LOCUS44037</name>
    <name evidence="1" type="ORF">XAT740_LOCUS26843</name>
</gene>
<evidence type="ECO:0000313" key="1">
    <source>
        <dbReference type="EMBL" id="CAF1262256.1"/>
    </source>
</evidence>
<protein>
    <submittedName>
        <fullName evidence="2">Uncharacterized protein</fullName>
    </submittedName>
</protein>
<evidence type="ECO:0000313" key="4">
    <source>
        <dbReference type="Proteomes" id="UP000663852"/>
    </source>
</evidence>
<name>A0A815URG3_ADIRI</name>
<accession>A0A815URG3</accession>
<dbReference type="EMBL" id="CAJNOJ010000795">
    <property type="protein sequence ID" value="CAF1523436.1"/>
    <property type="molecule type" value="Genomic_DNA"/>
</dbReference>
<evidence type="ECO:0000313" key="2">
    <source>
        <dbReference type="EMBL" id="CAF1523436.1"/>
    </source>
</evidence>
<dbReference type="EMBL" id="CAJNOR010002202">
    <property type="protein sequence ID" value="CAF1262256.1"/>
    <property type="molecule type" value="Genomic_DNA"/>
</dbReference>
<keyword evidence="3" id="KW-1185">Reference proteome</keyword>
<reference evidence="2" key="1">
    <citation type="submission" date="2021-02" db="EMBL/GenBank/DDBJ databases">
        <authorList>
            <person name="Nowell W R."/>
        </authorList>
    </citation>
    <scope>NUCLEOTIDE SEQUENCE</scope>
</reference>
<dbReference type="Proteomes" id="UP000663828">
    <property type="component" value="Unassembled WGS sequence"/>
</dbReference>
<evidence type="ECO:0000313" key="3">
    <source>
        <dbReference type="Proteomes" id="UP000663828"/>
    </source>
</evidence>
<dbReference type="AlphaFoldDB" id="A0A815URG3"/>
<sequence>MDEPVGGSLRRSTIGNTDGSTCWWFLRTINDLQYPWMNLSMVHWDDQSLEIPENEPVGGSFQRSIVGNTDGSTCWWFIVTINHWKYQWINLLMVHWNDQWMTIVVV</sequence>